<dbReference type="InterPro" id="IPR032710">
    <property type="entry name" value="NTF2-like_dom_sf"/>
</dbReference>
<keyword evidence="2" id="KW-1185">Reference proteome</keyword>
<dbReference type="EMBL" id="CP121671">
    <property type="protein sequence ID" value="WFT76063.1"/>
    <property type="molecule type" value="Genomic_DNA"/>
</dbReference>
<gene>
    <name evidence="1" type="ORF">P9989_06785</name>
</gene>
<evidence type="ECO:0008006" key="3">
    <source>
        <dbReference type="Google" id="ProtNLM"/>
    </source>
</evidence>
<dbReference type="SUPFAM" id="SSF54427">
    <property type="entry name" value="NTF2-like"/>
    <property type="match status" value="1"/>
</dbReference>
<organism evidence="1 2">
    <name type="scientific">Halobacillus naozhouensis</name>
    <dbReference type="NCBI Taxonomy" id="554880"/>
    <lineage>
        <taxon>Bacteria</taxon>
        <taxon>Bacillati</taxon>
        <taxon>Bacillota</taxon>
        <taxon>Bacilli</taxon>
        <taxon>Bacillales</taxon>
        <taxon>Bacillaceae</taxon>
        <taxon>Halobacillus</taxon>
    </lineage>
</organism>
<sequence>MNHNSIKVKCAEDCGNSPKKQLLKELHIAFATNDAGLLMESVDDQIVWNIIGHKLIEGRDQVEKALGQTDNGHVTEIEIKNIITHGKTGAVDGNLLIDNKRRLSFCNVFQFTSAGKNSNIKEITSYVIATAGL</sequence>
<dbReference type="Proteomes" id="UP001221597">
    <property type="component" value="Chromosome"/>
</dbReference>
<evidence type="ECO:0000313" key="2">
    <source>
        <dbReference type="Proteomes" id="UP001221597"/>
    </source>
</evidence>
<reference evidence="1 2" key="1">
    <citation type="submission" date="2023-04" db="EMBL/GenBank/DDBJ databases">
        <title>Genome sequence of Halobacillus naozhouensis KACC 21980.</title>
        <authorList>
            <person name="Kim S."/>
            <person name="Heo J."/>
            <person name="Kwon S.-W."/>
        </authorList>
    </citation>
    <scope>NUCLEOTIDE SEQUENCE [LARGE SCALE GENOMIC DNA]</scope>
    <source>
        <strain evidence="1 2">KCTC 13234</strain>
    </source>
</reference>
<evidence type="ECO:0000313" key="1">
    <source>
        <dbReference type="EMBL" id="WFT76063.1"/>
    </source>
</evidence>
<dbReference type="Gene3D" id="3.10.450.50">
    <property type="match status" value="1"/>
</dbReference>
<protein>
    <recommendedName>
        <fullName evidence="3">SnoaL-like domain-containing protein</fullName>
    </recommendedName>
</protein>
<dbReference type="RefSeq" id="WP_283078021.1">
    <property type="nucleotide sequence ID" value="NZ_CP121671.1"/>
</dbReference>
<proteinExistence type="predicted"/>
<name>A0ABY8J0P8_9BACI</name>
<accession>A0ABY8J0P8</accession>